<dbReference type="Gene3D" id="3.40.50.2020">
    <property type="match status" value="1"/>
</dbReference>
<dbReference type="EC" id="2.4.2.-" evidence="2"/>
<dbReference type="EMBL" id="CTRP01000001">
    <property type="protein sequence ID" value="CQR69983.1"/>
    <property type="molecule type" value="Genomic_DNA"/>
</dbReference>
<evidence type="ECO:0000313" key="2">
    <source>
        <dbReference type="EMBL" id="CQR69983.1"/>
    </source>
</evidence>
<organism evidence="2 3">
    <name type="scientific">Sporomusa ovata</name>
    <dbReference type="NCBI Taxonomy" id="2378"/>
    <lineage>
        <taxon>Bacteria</taxon>
        <taxon>Bacillati</taxon>
        <taxon>Bacillota</taxon>
        <taxon>Negativicutes</taxon>
        <taxon>Selenomonadales</taxon>
        <taxon>Sporomusaceae</taxon>
        <taxon>Sporomusa</taxon>
    </lineage>
</organism>
<evidence type="ECO:0000313" key="3">
    <source>
        <dbReference type="Proteomes" id="UP000049855"/>
    </source>
</evidence>
<keyword evidence="3" id="KW-1185">Reference proteome</keyword>
<accession>A0A0U1KSV1</accession>
<feature type="domain" description="Phosphoribosyltransferase" evidence="1">
    <location>
        <begin position="8"/>
        <end position="184"/>
    </location>
</feature>
<dbReference type="Pfam" id="PF00156">
    <property type="entry name" value="Pribosyltran"/>
    <property type="match status" value="1"/>
</dbReference>
<dbReference type="InterPro" id="IPR000836">
    <property type="entry name" value="PRTase_dom"/>
</dbReference>
<dbReference type="InterPro" id="IPR029057">
    <property type="entry name" value="PRTase-like"/>
</dbReference>
<dbReference type="Proteomes" id="UP000049855">
    <property type="component" value="Unassembled WGS sequence"/>
</dbReference>
<dbReference type="AlphaFoldDB" id="A0A0U1KSV1"/>
<dbReference type="Gene3D" id="3.30.1310.20">
    <property type="entry name" value="PRTase-like"/>
    <property type="match status" value="1"/>
</dbReference>
<name>A0A0U1KSV1_9FIRM</name>
<proteinExistence type="predicted"/>
<protein>
    <submittedName>
        <fullName evidence="2">Phosphoribosyltransferase</fullName>
        <ecNumber evidence="2">2.4.2.-</ecNumber>
    </submittedName>
</protein>
<dbReference type="CDD" id="cd06223">
    <property type="entry name" value="PRTases_typeI"/>
    <property type="match status" value="1"/>
</dbReference>
<sequence length="216" mass="23757">MFDDRTHAGKLLAEKLATLALKSPYILAVPRGGLAVAAPIAAKLQANMAVLIAKKIGHPLNPEVAIGAIMPDGSLIHDNQYVSGIGVKQDSFDQLTAKAREIFDQRVKAYEALIVKIHEVRGQDIIIVDDGIATGYTIRAAVKWLQKWNPASIIVAVPVAPNDVTRKLREAQVRVVCMDERDVFQAVGSYYKNFEQMTDAEALEYHRFAPNAIVRL</sequence>
<dbReference type="RefSeq" id="WP_021168252.1">
    <property type="nucleotide sequence ID" value="NZ_CTRP01000001.1"/>
</dbReference>
<reference evidence="3" key="1">
    <citation type="submission" date="2015-03" db="EMBL/GenBank/DDBJ databases">
        <authorList>
            <person name="Nijsse Bart"/>
        </authorList>
    </citation>
    <scope>NUCLEOTIDE SEQUENCE [LARGE SCALE GENOMIC DNA]</scope>
</reference>
<dbReference type="SUPFAM" id="SSF53271">
    <property type="entry name" value="PRTase-like"/>
    <property type="match status" value="1"/>
</dbReference>
<gene>
    <name evidence="2" type="ORF">SpAn4DRAFT_4848</name>
</gene>
<keyword evidence="2" id="KW-0328">Glycosyltransferase</keyword>
<keyword evidence="2" id="KW-0808">Transferase</keyword>
<evidence type="ECO:0000259" key="1">
    <source>
        <dbReference type="Pfam" id="PF00156"/>
    </source>
</evidence>
<dbReference type="GO" id="GO:0016757">
    <property type="term" value="F:glycosyltransferase activity"/>
    <property type="evidence" value="ECO:0007669"/>
    <property type="project" value="UniProtKB-KW"/>
</dbReference>